<sequence length="341" mass="34578">MRRTTTAAIVAALGITLTTVLAAPAGAAVPSSAPTCSGTLTPADLATGCVVDSGRLVLPDGRTFAVPAAGTSVAALPVAVAGVPDDGDVVVTNTGAAGVAVRVDDTWAGSPAAVTRERAAEQRRTLSPEVRGRVGTGAATTAATTTAATTAAATSSCTDGSYSLAGHRWKTTVGWRYNKANEKTLGRRLVTDGANAWTGTITACGKTVTSRAAATYLGASSRQSAVRTDGGCGSPDKTNVVGWSRLPAGVLGVTCVFYGSGGIATETDQRYSTGHEWSTTTVCRAGRFDMRGVATHEWGHAYGLGHTSASSKLVMKPSATTCDTAQRTLGYGDLRGIDALY</sequence>
<proteinExistence type="predicted"/>
<organism evidence="1 2">
    <name type="scientific">Curtobacterium aetherium</name>
    <dbReference type="NCBI Taxonomy" id="2841594"/>
    <lineage>
        <taxon>Bacteria</taxon>
        <taxon>Bacillati</taxon>
        <taxon>Actinomycetota</taxon>
        <taxon>Actinomycetes</taxon>
        <taxon>Micrococcales</taxon>
        <taxon>Microbacteriaceae</taxon>
        <taxon>Curtobacterium</taxon>
    </lineage>
</organism>
<reference evidence="1" key="1">
    <citation type="submission" date="2021-06" db="EMBL/GenBank/DDBJ databases">
        <authorList>
            <person name="Ellington A.J."/>
            <person name="Bryan N.C."/>
            <person name="Christner B.C."/>
            <person name="Reisch C.R."/>
        </authorList>
    </citation>
    <scope>NUCLEOTIDE SEQUENCE</scope>
    <source>
        <strain evidence="1">L6-1</strain>
    </source>
</reference>
<evidence type="ECO:0000313" key="1">
    <source>
        <dbReference type="EMBL" id="QWS33194.1"/>
    </source>
</evidence>
<keyword evidence="2" id="KW-1185">Reference proteome</keyword>
<protein>
    <submittedName>
        <fullName evidence="1">Matrixin family metalloprotease</fullName>
        <ecNumber evidence="1">3.4.24.-</ecNumber>
    </submittedName>
</protein>
<dbReference type="EMBL" id="CP076544">
    <property type="protein sequence ID" value="QWS33194.1"/>
    <property type="molecule type" value="Genomic_DNA"/>
</dbReference>
<keyword evidence="1" id="KW-0378">Hydrolase</keyword>
<keyword evidence="1" id="KW-0482">Metalloprotease</keyword>
<name>A0ACD1E376_9MICO</name>
<dbReference type="Proteomes" id="UP000681794">
    <property type="component" value="Chromosome"/>
</dbReference>
<gene>
    <name evidence="1" type="ORF">KM842_13225</name>
</gene>
<accession>A0ACD1E376</accession>
<keyword evidence="1" id="KW-0645">Protease</keyword>
<dbReference type="EC" id="3.4.24.-" evidence="1"/>
<evidence type="ECO:0000313" key="2">
    <source>
        <dbReference type="Proteomes" id="UP000681794"/>
    </source>
</evidence>